<evidence type="ECO:0000256" key="1">
    <source>
        <dbReference type="ARBA" id="ARBA00023125"/>
    </source>
</evidence>
<keyword evidence="4" id="KW-1185">Reference proteome</keyword>
<sequence length="107" mass="10750">MVSWCRPIPVGTVWNNGVRLLSVLVETGFAALTIEGVASSAGGGRPTIYRCWASREDLVVDALTATVPIASTVDAGDLLAVIASTVRAAIDGLGGSELGGAVVGVLA</sequence>
<organism evidence="3 4">
    <name type="scientific">Allokutzneria multivorans</name>
    <dbReference type="NCBI Taxonomy" id="1142134"/>
    <lineage>
        <taxon>Bacteria</taxon>
        <taxon>Bacillati</taxon>
        <taxon>Actinomycetota</taxon>
        <taxon>Actinomycetes</taxon>
        <taxon>Pseudonocardiales</taxon>
        <taxon>Pseudonocardiaceae</taxon>
        <taxon>Allokutzneria</taxon>
    </lineage>
</organism>
<reference evidence="4" key="1">
    <citation type="journal article" date="2019" name="Int. J. Syst. Evol. Microbiol.">
        <title>The Global Catalogue of Microorganisms (GCM) 10K type strain sequencing project: providing services to taxonomists for standard genome sequencing and annotation.</title>
        <authorList>
            <consortium name="The Broad Institute Genomics Platform"/>
            <consortium name="The Broad Institute Genome Sequencing Center for Infectious Disease"/>
            <person name="Wu L."/>
            <person name="Ma J."/>
        </authorList>
    </citation>
    <scope>NUCLEOTIDE SEQUENCE [LARGE SCALE GENOMIC DNA]</scope>
    <source>
        <strain evidence="4">JCM 17342</strain>
    </source>
</reference>
<comment type="caution">
    <text evidence="3">The sequence shown here is derived from an EMBL/GenBank/DDBJ whole genome shotgun (WGS) entry which is preliminary data.</text>
</comment>
<gene>
    <name evidence="3" type="ORF">GCM10022247_74450</name>
</gene>
<dbReference type="EMBL" id="BAABAL010000029">
    <property type="protein sequence ID" value="GAA4037709.1"/>
    <property type="molecule type" value="Genomic_DNA"/>
</dbReference>
<feature type="domain" description="HTH tetR-type" evidence="2">
    <location>
        <begin position="23"/>
        <end position="60"/>
    </location>
</feature>
<dbReference type="InterPro" id="IPR001647">
    <property type="entry name" value="HTH_TetR"/>
</dbReference>
<evidence type="ECO:0000313" key="3">
    <source>
        <dbReference type="EMBL" id="GAA4037709.1"/>
    </source>
</evidence>
<name>A0ABP7U856_9PSEU</name>
<dbReference type="Gene3D" id="1.10.357.10">
    <property type="entry name" value="Tetracycline Repressor, domain 2"/>
    <property type="match status" value="1"/>
</dbReference>
<proteinExistence type="predicted"/>
<dbReference type="Pfam" id="PF00440">
    <property type="entry name" value="TetR_N"/>
    <property type="match status" value="1"/>
</dbReference>
<accession>A0ABP7U856</accession>
<dbReference type="Proteomes" id="UP001501747">
    <property type="component" value="Unassembled WGS sequence"/>
</dbReference>
<evidence type="ECO:0000259" key="2">
    <source>
        <dbReference type="Pfam" id="PF00440"/>
    </source>
</evidence>
<evidence type="ECO:0000313" key="4">
    <source>
        <dbReference type="Proteomes" id="UP001501747"/>
    </source>
</evidence>
<protein>
    <recommendedName>
        <fullName evidence="2">HTH tetR-type domain-containing protein</fullName>
    </recommendedName>
</protein>
<dbReference type="SUPFAM" id="SSF46689">
    <property type="entry name" value="Homeodomain-like"/>
    <property type="match status" value="1"/>
</dbReference>
<keyword evidence="1" id="KW-0238">DNA-binding</keyword>
<dbReference type="InterPro" id="IPR009057">
    <property type="entry name" value="Homeodomain-like_sf"/>
</dbReference>